<dbReference type="PANTHER" id="PTHR34135">
    <property type="entry name" value="LYSOZYME"/>
    <property type="match status" value="1"/>
</dbReference>
<name>E6UC83_RUMA7</name>
<reference evidence="3 4" key="1">
    <citation type="journal article" date="2011" name="J. Bacteriol.">
        <title>Complete genome of the cellulolytic ruminal bacterium Ruminococcus albus 7.</title>
        <authorList>
            <person name="Suen G."/>
            <person name="Stevenson D.M."/>
            <person name="Bruce D.C."/>
            <person name="Chertkov O."/>
            <person name="Copeland A."/>
            <person name="Cheng J.F."/>
            <person name="Detter C."/>
            <person name="Detter J.C."/>
            <person name="Goodwin L.A."/>
            <person name="Han C.S."/>
            <person name="Hauser L.J."/>
            <person name="Ivanova N.N."/>
            <person name="Kyrpides N.C."/>
            <person name="Land M.L."/>
            <person name="Lapidus A."/>
            <person name="Lucas S."/>
            <person name="Ovchinnikova G."/>
            <person name="Pitluck S."/>
            <person name="Tapia R."/>
            <person name="Woyke T."/>
            <person name="Boyum J."/>
            <person name="Mead D."/>
            <person name="Weimer P.J."/>
        </authorList>
    </citation>
    <scope>NUCLEOTIDE SEQUENCE [LARGE SCALE GENOMIC DNA]</scope>
    <source>
        <strain evidence="4">ATCC 27210 / DSM 20455 / JCM 14654 / NCDO 2250 / 7</strain>
    </source>
</reference>
<dbReference type="PROSITE" id="PS51904">
    <property type="entry name" value="GLYCOSYL_HYDROL_F25_2"/>
    <property type="match status" value="1"/>
</dbReference>
<dbReference type="GO" id="GO:0016998">
    <property type="term" value="P:cell wall macromolecule catabolic process"/>
    <property type="evidence" value="ECO:0007669"/>
    <property type="project" value="InterPro"/>
</dbReference>
<dbReference type="InterPro" id="IPR017853">
    <property type="entry name" value="GH"/>
</dbReference>
<feature type="chain" id="PRO_5003212376" evidence="2">
    <location>
        <begin position="27"/>
        <end position="752"/>
    </location>
</feature>
<dbReference type="Pfam" id="PF01183">
    <property type="entry name" value="Glyco_hydro_25"/>
    <property type="match status" value="1"/>
</dbReference>
<evidence type="ECO:0000313" key="3">
    <source>
        <dbReference type="EMBL" id="ADU22705.1"/>
    </source>
</evidence>
<dbReference type="Gene3D" id="3.20.20.80">
    <property type="entry name" value="Glycosidases"/>
    <property type="match status" value="1"/>
</dbReference>
<dbReference type="GO" id="GO:0009253">
    <property type="term" value="P:peptidoglycan catabolic process"/>
    <property type="evidence" value="ECO:0007669"/>
    <property type="project" value="InterPro"/>
</dbReference>
<evidence type="ECO:0000256" key="1">
    <source>
        <dbReference type="ARBA" id="ARBA00010646"/>
    </source>
</evidence>
<dbReference type="SUPFAM" id="SSF51445">
    <property type="entry name" value="(Trans)glycosidases"/>
    <property type="match status" value="1"/>
</dbReference>
<dbReference type="PANTHER" id="PTHR34135:SF2">
    <property type="entry name" value="LYSOZYME"/>
    <property type="match status" value="1"/>
</dbReference>
<dbReference type="RefSeq" id="WP_013498862.1">
    <property type="nucleotide sequence ID" value="NC_014833.1"/>
</dbReference>
<dbReference type="HOGENOM" id="CLU_340028_0_0_9"/>
<dbReference type="InterPro" id="IPR002053">
    <property type="entry name" value="Glyco_hydro_25"/>
</dbReference>
<keyword evidence="3" id="KW-0378">Hydrolase</keyword>
<evidence type="ECO:0000313" key="4">
    <source>
        <dbReference type="Proteomes" id="UP000006919"/>
    </source>
</evidence>
<dbReference type="AlphaFoldDB" id="E6UC83"/>
<proteinExistence type="inferred from homology"/>
<gene>
    <name evidence="3" type="ordered locus">Rumal_2219</name>
</gene>
<dbReference type="EMBL" id="CP002403">
    <property type="protein sequence ID" value="ADU22705.1"/>
    <property type="molecule type" value="Genomic_DNA"/>
</dbReference>
<dbReference type="KEGG" id="ral:Rumal_2219"/>
<comment type="similarity">
    <text evidence="1">Belongs to the glycosyl hydrolase 25 family.</text>
</comment>
<dbReference type="InterPro" id="IPR013783">
    <property type="entry name" value="Ig-like_fold"/>
</dbReference>
<keyword evidence="2" id="KW-0732">Signal</keyword>
<dbReference type="Proteomes" id="UP000006919">
    <property type="component" value="Chromosome"/>
</dbReference>
<protein>
    <submittedName>
        <fullName evidence="3">Glycoside hydrolase family 25</fullName>
    </submittedName>
</protein>
<dbReference type="OrthoDB" id="9765879at2"/>
<dbReference type="Gene3D" id="2.60.40.10">
    <property type="entry name" value="Immunoglobulins"/>
    <property type="match status" value="2"/>
</dbReference>
<dbReference type="eggNOG" id="COG3757">
    <property type="taxonomic scope" value="Bacteria"/>
</dbReference>
<dbReference type="GO" id="GO:0016052">
    <property type="term" value="P:carbohydrate catabolic process"/>
    <property type="evidence" value="ECO:0007669"/>
    <property type="project" value="TreeGrafter"/>
</dbReference>
<feature type="signal peptide" evidence="2">
    <location>
        <begin position="1"/>
        <end position="26"/>
    </location>
</feature>
<sequence precursor="true">MKLFKAAAGAAIACILCAGMSVTALAEKADTSEKQVVSAGGESYEINYSDSDHSEDAGYLKYRHKLVTDRMNSLTPSGRIKADFSTISGVFGTRLSHDSRFDGMKKTYFIDVSQWQYTIDWKKVKADGIDNVIIRLGYRGYGSAGTLMMDDRFYENIKGAKAAGLKVGIYFYTQAITYAEARQEADFCAAVLKDYTIDLPVYYDIESVDYDYGRLDHAGLSKAQKTKLCRSFCDRIESYGYESGVYANLNWLTHMINGPELGNDYRTWVACYDTYVDYPGIYDAWQYSSSASIDGITGGVDISVKYDVSYAPVTKINAQINNGILSWNKAAGADGYTVYGSDNGSDKYVVADVEGTSFDISNQKSASYCVAAYNYFGGKKHYGSVSAKVDSFREAPASVQVKRSGIDKATLSWDAVDGAVGYEVYTSVYGVISRAGVTKATSFEISGSQLEKRTAVVRAYNKNGIYGDYSEVVSLPSNAPSREPHAELRANKLLWTSVPDADGYVVTRDRNGTKSVKYVSGTSLVVDESVTADYYVQAYTELDGEKFTSAASNICSFKGISYPPRGNVDLDSSEDGLSWNKIDDAMGYVVYEVDINGNETEIGRTDVCSYHIDDPHGAVYFVKAYNSKEGKEFFTEASNRVKTTLPEVTEAALVSKTDDYAVISWNAIEGCSEYMVYVDMGHGYKQYSSVKGEMAIIVGLKDADFASVRIKGYVGNAEVVNFGLFSNQLYIIGDEKSRPADEVFYFDDLLGQ</sequence>
<dbReference type="GO" id="GO:0003796">
    <property type="term" value="F:lysozyme activity"/>
    <property type="evidence" value="ECO:0007669"/>
    <property type="project" value="InterPro"/>
</dbReference>
<dbReference type="STRING" id="697329.Rumal_2219"/>
<accession>E6UC83</accession>
<dbReference type="CDD" id="cd06414">
    <property type="entry name" value="GH25_LytC-like"/>
    <property type="match status" value="1"/>
</dbReference>
<organism evidence="3 4">
    <name type="scientific">Ruminococcus albus (strain ATCC 27210 / DSM 20455 / JCM 14654 / NCDO 2250 / 7)</name>
    <dbReference type="NCBI Taxonomy" id="697329"/>
    <lineage>
        <taxon>Bacteria</taxon>
        <taxon>Bacillati</taxon>
        <taxon>Bacillota</taxon>
        <taxon>Clostridia</taxon>
        <taxon>Eubacteriales</taxon>
        <taxon>Oscillospiraceae</taxon>
        <taxon>Ruminococcus</taxon>
    </lineage>
</organism>
<evidence type="ECO:0000256" key="2">
    <source>
        <dbReference type="SAM" id="SignalP"/>
    </source>
</evidence>